<dbReference type="Proteomes" id="UP001497512">
    <property type="component" value="Chromosome 13"/>
</dbReference>
<evidence type="ECO:0000256" key="1">
    <source>
        <dbReference type="SAM" id="MobiDB-lite"/>
    </source>
</evidence>
<accession>A0ABP0TNH1</accession>
<gene>
    <name evidence="2" type="ORF">CSSPTR1EN2_LOCUS5716</name>
</gene>
<dbReference type="EMBL" id="OZ019905">
    <property type="protein sequence ID" value="CAK9201056.1"/>
    <property type="molecule type" value="Genomic_DNA"/>
</dbReference>
<keyword evidence="3" id="KW-1185">Reference proteome</keyword>
<organism evidence="2 3">
    <name type="scientific">Sphagnum troendelagicum</name>
    <dbReference type="NCBI Taxonomy" id="128251"/>
    <lineage>
        <taxon>Eukaryota</taxon>
        <taxon>Viridiplantae</taxon>
        <taxon>Streptophyta</taxon>
        <taxon>Embryophyta</taxon>
        <taxon>Bryophyta</taxon>
        <taxon>Sphagnophytina</taxon>
        <taxon>Sphagnopsida</taxon>
        <taxon>Sphagnales</taxon>
        <taxon>Sphagnaceae</taxon>
        <taxon>Sphagnum</taxon>
    </lineage>
</organism>
<sequence>MRRHPAPTRPRRGLAEMVGGSHRKGAKMQWQASEGEETGKKGLESETSNKKPDWQKSGCKKTPKTNRSGASSQRRKDTWRTFYKSKWRELPALHIHVVQVRRHMLETLL</sequence>
<evidence type="ECO:0000313" key="2">
    <source>
        <dbReference type="EMBL" id="CAK9201056.1"/>
    </source>
</evidence>
<evidence type="ECO:0000313" key="3">
    <source>
        <dbReference type="Proteomes" id="UP001497512"/>
    </source>
</evidence>
<feature type="compositionally biased region" description="Basic residues" evidence="1">
    <location>
        <begin position="1"/>
        <end position="12"/>
    </location>
</feature>
<name>A0ABP0TNH1_9BRYO</name>
<proteinExistence type="predicted"/>
<feature type="region of interest" description="Disordered" evidence="1">
    <location>
        <begin position="1"/>
        <end position="77"/>
    </location>
</feature>
<feature type="compositionally biased region" description="Basic and acidic residues" evidence="1">
    <location>
        <begin position="37"/>
        <end position="54"/>
    </location>
</feature>
<reference evidence="2" key="1">
    <citation type="submission" date="2024-02" db="EMBL/GenBank/DDBJ databases">
        <authorList>
            <consortium name="ELIXIR-Norway"/>
            <consortium name="Elixir Norway"/>
        </authorList>
    </citation>
    <scope>NUCLEOTIDE SEQUENCE</scope>
</reference>
<protein>
    <submittedName>
        <fullName evidence="2">Uncharacterized protein</fullName>
    </submittedName>
</protein>